<evidence type="ECO:0000313" key="1">
    <source>
        <dbReference type="EMBL" id="KAF6136700.1"/>
    </source>
</evidence>
<gene>
    <name evidence="1" type="ORF">GIB67_018703</name>
</gene>
<sequence>MIEYYDISGCYILSPWTMIIWEIMHDFFDAEIKKMKIKNCYFPIFVSPEVLQKEKDHIEGFAPEVAWVTKSGNTDLVPIAIRPTSETVMYPYCHKWIRGHRDLPLKLNQWCNVVRWEFSNPAPFISAALRVLNVQVGEISRLAWLGVGVDPLAQSEDMLKKAYNRQFETVSSQPSSTGLSQRTLLFLDLGFLASNKETLTRKTAAGDSPPPDGVRGRNYIMKDMYGRTIA</sequence>
<dbReference type="InterPro" id="IPR002316">
    <property type="entry name" value="Pro-tRNA-ligase_IIa"/>
</dbReference>
<dbReference type="InterPro" id="IPR004499">
    <property type="entry name" value="Pro-tRNA-ligase_IIa_arc-type"/>
</dbReference>
<dbReference type="GO" id="GO:0006433">
    <property type="term" value="P:prolyl-tRNA aminoacylation"/>
    <property type="evidence" value="ECO:0007669"/>
    <property type="project" value="InterPro"/>
</dbReference>
<dbReference type="GO" id="GO:0005737">
    <property type="term" value="C:cytoplasm"/>
    <property type="evidence" value="ECO:0007669"/>
    <property type="project" value="InterPro"/>
</dbReference>
<dbReference type="Gene3D" id="3.30.930.10">
    <property type="entry name" value="Bira Bifunctional Protein, Domain 2"/>
    <property type="match status" value="1"/>
</dbReference>
<comment type="caution">
    <text evidence="1">The sequence shown here is derived from an EMBL/GenBank/DDBJ whole genome shotgun (WGS) entry which is preliminary data.</text>
</comment>
<reference evidence="1 2" key="1">
    <citation type="journal article" date="2020" name="IScience">
        <title>Genome Sequencing of the Endangered Kingdonia uniflora (Circaeasteraceae, Ranunculales) Reveals Potential Mechanisms of Evolutionary Specialization.</title>
        <authorList>
            <person name="Sun Y."/>
            <person name="Deng T."/>
            <person name="Zhang A."/>
            <person name="Moore M.J."/>
            <person name="Landis J.B."/>
            <person name="Lin N."/>
            <person name="Zhang H."/>
            <person name="Zhang X."/>
            <person name="Huang J."/>
            <person name="Zhang X."/>
            <person name="Sun H."/>
            <person name="Wang H."/>
        </authorList>
    </citation>
    <scope>NUCLEOTIDE SEQUENCE [LARGE SCALE GENOMIC DNA]</scope>
    <source>
        <strain evidence="1">TB1705</strain>
        <tissue evidence="1">Leaf</tissue>
    </source>
</reference>
<name>A0A7J7L234_9MAGN</name>
<keyword evidence="2" id="KW-1185">Reference proteome</keyword>
<proteinExistence type="predicted"/>
<dbReference type="OrthoDB" id="1350766at2759"/>
<dbReference type="EMBL" id="JACGCM010002684">
    <property type="protein sequence ID" value="KAF6136700.1"/>
    <property type="molecule type" value="Genomic_DNA"/>
</dbReference>
<dbReference type="Proteomes" id="UP000541444">
    <property type="component" value="Unassembled WGS sequence"/>
</dbReference>
<dbReference type="GO" id="GO:0005524">
    <property type="term" value="F:ATP binding"/>
    <property type="evidence" value="ECO:0007669"/>
    <property type="project" value="InterPro"/>
</dbReference>
<accession>A0A7J7L234</accession>
<evidence type="ECO:0000313" key="2">
    <source>
        <dbReference type="Proteomes" id="UP000541444"/>
    </source>
</evidence>
<dbReference type="AlphaFoldDB" id="A0A7J7L234"/>
<dbReference type="GO" id="GO:0004827">
    <property type="term" value="F:proline-tRNA ligase activity"/>
    <property type="evidence" value="ECO:0007669"/>
    <property type="project" value="InterPro"/>
</dbReference>
<dbReference type="GO" id="GO:0017101">
    <property type="term" value="C:aminoacyl-tRNA synthetase multienzyme complex"/>
    <property type="evidence" value="ECO:0007669"/>
    <property type="project" value="TreeGrafter"/>
</dbReference>
<protein>
    <recommendedName>
        <fullName evidence="3">Prolyl-tRNA synthetase</fullName>
    </recommendedName>
</protein>
<evidence type="ECO:0008006" key="3">
    <source>
        <dbReference type="Google" id="ProtNLM"/>
    </source>
</evidence>
<dbReference type="InterPro" id="IPR045864">
    <property type="entry name" value="aa-tRNA-synth_II/BPL/LPL"/>
</dbReference>
<dbReference type="PANTHER" id="PTHR43382">
    <property type="entry name" value="PROLYL-TRNA SYNTHETASE"/>
    <property type="match status" value="1"/>
</dbReference>
<dbReference type="PANTHER" id="PTHR43382:SF2">
    <property type="entry name" value="BIFUNCTIONAL GLUTAMATE_PROLINE--TRNA LIGASE"/>
    <property type="match status" value="1"/>
</dbReference>
<dbReference type="SUPFAM" id="SSF55681">
    <property type="entry name" value="Class II aaRS and biotin synthetases"/>
    <property type="match status" value="1"/>
</dbReference>
<dbReference type="PRINTS" id="PR01046">
    <property type="entry name" value="TRNASYNTHPRO"/>
</dbReference>
<organism evidence="1 2">
    <name type="scientific">Kingdonia uniflora</name>
    <dbReference type="NCBI Taxonomy" id="39325"/>
    <lineage>
        <taxon>Eukaryota</taxon>
        <taxon>Viridiplantae</taxon>
        <taxon>Streptophyta</taxon>
        <taxon>Embryophyta</taxon>
        <taxon>Tracheophyta</taxon>
        <taxon>Spermatophyta</taxon>
        <taxon>Magnoliopsida</taxon>
        <taxon>Ranunculales</taxon>
        <taxon>Circaeasteraceae</taxon>
        <taxon>Kingdonia</taxon>
    </lineage>
</organism>